<protein>
    <recommendedName>
        <fullName evidence="1">PiggyBac transposable element-derived protein domain-containing protein</fullName>
    </recommendedName>
</protein>
<reference evidence="2 3" key="1">
    <citation type="journal article" date="2023" name="Insect Mol. Biol.">
        <title>Genome sequencing provides insights into the evolution of gene families encoding plant cell wall-degrading enzymes in longhorned beetles.</title>
        <authorList>
            <person name="Shin N.R."/>
            <person name="Okamura Y."/>
            <person name="Kirsch R."/>
            <person name="Pauchet Y."/>
        </authorList>
    </citation>
    <scope>NUCLEOTIDE SEQUENCE [LARGE SCALE GENOMIC DNA]</scope>
    <source>
        <strain evidence="2">EAD_L_NR</strain>
    </source>
</reference>
<comment type="caution">
    <text evidence="2">The sequence shown here is derived from an EMBL/GenBank/DDBJ whole genome shotgun (WGS) entry which is preliminary data.</text>
</comment>
<sequence>MAFPTHSINDENVLREVTSRSGRPKKKSLSIVEYNRYMSDIDLQDQMMAYYPSNRKTIRWYKKVGIHVIETMLYNSFMLYNKHSAKKISFLDFWHSIIEELLPEPVQNDVPIVRNANHIPSKCEVAESGRKLRKRCRWCSQRGGKTYTL</sequence>
<feature type="domain" description="PiggyBac transposable element-derived protein" evidence="1">
    <location>
        <begin position="15"/>
        <end position="77"/>
    </location>
</feature>
<dbReference type="PANTHER" id="PTHR46599">
    <property type="entry name" value="PIGGYBAC TRANSPOSABLE ELEMENT-DERIVED PROTEIN 4"/>
    <property type="match status" value="1"/>
</dbReference>
<name>A0AAV8VFY0_9CUCU</name>
<evidence type="ECO:0000259" key="1">
    <source>
        <dbReference type="Pfam" id="PF13843"/>
    </source>
</evidence>
<proteinExistence type="predicted"/>
<accession>A0AAV8VFY0</accession>
<dbReference type="Pfam" id="PF13843">
    <property type="entry name" value="DDE_Tnp_1_7"/>
    <property type="match status" value="1"/>
</dbReference>
<dbReference type="InterPro" id="IPR029526">
    <property type="entry name" value="PGBD"/>
</dbReference>
<evidence type="ECO:0000313" key="2">
    <source>
        <dbReference type="EMBL" id="KAJ8913139.1"/>
    </source>
</evidence>
<evidence type="ECO:0000313" key="3">
    <source>
        <dbReference type="Proteomes" id="UP001159042"/>
    </source>
</evidence>
<dbReference type="Proteomes" id="UP001159042">
    <property type="component" value="Unassembled WGS sequence"/>
</dbReference>
<organism evidence="2 3">
    <name type="scientific">Exocentrus adspersus</name>
    <dbReference type="NCBI Taxonomy" id="1586481"/>
    <lineage>
        <taxon>Eukaryota</taxon>
        <taxon>Metazoa</taxon>
        <taxon>Ecdysozoa</taxon>
        <taxon>Arthropoda</taxon>
        <taxon>Hexapoda</taxon>
        <taxon>Insecta</taxon>
        <taxon>Pterygota</taxon>
        <taxon>Neoptera</taxon>
        <taxon>Endopterygota</taxon>
        <taxon>Coleoptera</taxon>
        <taxon>Polyphaga</taxon>
        <taxon>Cucujiformia</taxon>
        <taxon>Chrysomeloidea</taxon>
        <taxon>Cerambycidae</taxon>
        <taxon>Lamiinae</taxon>
        <taxon>Acanthocinini</taxon>
        <taxon>Exocentrus</taxon>
    </lineage>
</organism>
<dbReference type="EMBL" id="JANEYG010000101">
    <property type="protein sequence ID" value="KAJ8913139.1"/>
    <property type="molecule type" value="Genomic_DNA"/>
</dbReference>
<dbReference type="AlphaFoldDB" id="A0AAV8VFY0"/>
<gene>
    <name evidence="2" type="ORF">NQ315_006057</name>
</gene>
<keyword evidence="3" id="KW-1185">Reference proteome</keyword>
<dbReference type="PANTHER" id="PTHR46599:SF3">
    <property type="entry name" value="PIGGYBAC TRANSPOSABLE ELEMENT-DERIVED PROTEIN 4"/>
    <property type="match status" value="1"/>
</dbReference>